<dbReference type="Proteomes" id="UP000695000">
    <property type="component" value="Unplaced"/>
</dbReference>
<dbReference type="CDD" id="cd06565">
    <property type="entry name" value="GH20_GcnA-like"/>
    <property type="match status" value="1"/>
</dbReference>
<comment type="similarity">
    <text evidence="2">Belongs to the glycosyl hydrolase 20 family.</text>
</comment>
<evidence type="ECO:0000256" key="4">
    <source>
        <dbReference type="ARBA" id="ARBA00022801"/>
    </source>
</evidence>
<keyword evidence="6" id="KW-1185">Reference proteome</keyword>
<sequence>MDSLTLGSHRLVHLDLKGAPPKIAFFEKFLPFIKDIGATGILIEWEDTFPYTRELIQAGGLSNSAQACGAPYSIEEAKQLICIAEDCGLSVIPLVQTFGHMEFALKHDQWQGLREVESYPSSMCPSNAGTMPLIRSLIKQIISFHSNIQYIHIGADEVWHMGMCPSCIRRVQSNKYGKASLYLDHITEVAQYIKDNYPNLRIIIWDDMLRNIDLNILQEYYVGNLVEPMVWHYNNADSFQLGSGLWEKYSNIFTNVWGATAFKGATSSCQILPVNKYHVSNHESWLLEMGAHASKIGNFRGIVFTGWSRYDHYATLCELLPCAIPTLCLCMKTWLTGEYNHQVHSSVSKMLGYTDVDSILHMDTPIRPIPLAPQLSFPGWHIFLGFEWFANTKAKYKSIIDSDQMQTWFNQWQVLSNYTNPMQIESILPVLTSLLMEITSLEGYLKTNLEQYFYPHTIDELIGTLVAPIKQHLRQLKGECETQITNGCRVRGQKKLL</sequence>
<dbReference type="InterPro" id="IPR015883">
    <property type="entry name" value="Glyco_hydro_20_cat"/>
</dbReference>
<organism evidence="6 7">
    <name type="scientific">Nicrophorus vespilloides</name>
    <name type="common">Boreal carrion beetle</name>
    <dbReference type="NCBI Taxonomy" id="110193"/>
    <lineage>
        <taxon>Eukaryota</taxon>
        <taxon>Metazoa</taxon>
        <taxon>Ecdysozoa</taxon>
        <taxon>Arthropoda</taxon>
        <taxon>Hexapoda</taxon>
        <taxon>Insecta</taxon>
        <taxon>Pterygota</taxon>
        <taxon>Neoptera</taxon>
        <taxon>Endopterygota</taxon>
        <taxon>Coleoptera</taxon>
        <taxon>Polyphaga</taxon>
        <taxon>Staphyliniformia</taxon>
        <taxon>Silphidae</taxon>
        <taxon>Nicrophorinae</taxon>
        <taxon>Nicrophorus</taxon>
    </lineage>
</organism>
<evidence type="ECO:0000256" key="1">
    <source>
        <dbReference type="ARBA" id="ARBA00001231"/>
    </source>
</evidence>
<dbReference type="InterPro" id="IPR017853">
    <property type="entry name" value="GH"/>
</dbReference>
<dbReference type="GeneID" id="108564597"/>
<keyword evidence="4" id="KW-0378">Hydrolase</keyword>
<evidence type="ECO:0000256" key="2">
    <source>
        <dbReference type="ARBA" id="ARBA00006285"/>
    </source>
</evidence>
<accession>A0ABM1MX85</accession>
<dbReference type="InterPro" id="IPR038901">
    <property type="entry name" value="HEXDC-like"/>
</dbReference>
<dbReference type="PANTHER" id="PTHR21040:SF8">
    <property type="entry name" value="BCDNA.GH04120"/>
    <property type="match status" value="1"/>
</dbReference>
<dbReference type="EC" id="3.2.1.52" evidence="3"/>
<evidence type="ECO:0000256" key="3">
    <source>
        <dbReference type="ARBA" id="ARBA00012663"/>
    </source>
</evidence>
<protein>
    <recommendedName>
        <fullName evidence="3">beta-N-acetylhexosaminidase</fullName>
        <ecNumber evidence="3">3.2.1.52</ecNumber>
    </recommendedName>
</protein>
<gene>
    <name evidence="7" type="primary">LOC108564597</name>
</gene>
<dbReference type="RefSeq" id="XP_017779185.1">
    <property type="nucleotide sequence ID" value="XM_017923696.1"/>
</dbReference>
<evidence type="ECO:0000313" key="6">
    <source>
        <dbReference type="Proteomes" id="UP000695000"/>
    </source>
</evidence>
<evidence type="ECO:0000259" key="5">
    <source>
        <dbReference type="Pfam" id="PF00728"/>
    </source>
</evidence>
<dbReference type="Pfam" id="PF00728">
    <property type="entry name" value="Glyco_hydro_20"/>
    <property type="match status" value="1"/>
</dbReference>
<evidence type="ECO:0000313" key="7">
    <source>
        <dbReference type="RefSeq" id="XP_017779185.1"/>
    </source>
</evidence>
<feature type="domain" description="Glycoside hydrolase family 20 catalytic" evidence="5">
    <location>
        <begin position="54"/>
        <end position="220"/>
    </location>
</feature>
<reference evidence="7" key="1">
    <citation type="submission" date="2025-08" db="UniProtKB">
        <authorList>
            <consortium name="RefSeq"/>
        </authorList>
    </citation>
    <scope>IDENTIFICATION</scope>
    <source>
        <tissue evidence="7">Whole Larva</tissue>
    </source>
</reference>
<dbReference type="PANTHER" id="PTHR21040">
    <property type="entry name" value="BCDNA.GH04120"/>
    <property type="match status" value="1"/>
</dbReference>
<dbReference type="Gene3D" id="3.20.20.80">
    <property type="entry name" value="Glycosidases"/>
    <property type="match status" value="1"/>
</dbReference>
<proteinExistence type="inferred from homology"/>
<dbReference type="SUPFAM" id="SSF51445">
    <property type="entry name" value="(Trans)glycosidases"/>
    <property type="match status" value="1"/>
</dbReference>
<comment type="catalytic activity">
    <reaction evidence="1">
        <text>Hydrolysis of terminal non-reducing N-acetyl-D-hexosamine residues in N-acetyl-beta-D-hexosaminides.</text>
        <dbReference type="EC" id="3.2.1.52"/>
    </reaction>
</comment>
<name>A0ABM1MX85_NICVS</name>